<gene>
    <name evidence="1" type="ORF">C1H46_017634</name>
</gene>
<organism evidence="1 2">
    <name type="scientific">Malus baccata</name>
    <name type="common">Siberian crab apple</name>
    <name type="synonym">Pyrus baccata</name>
    <dbReference type="NCBI Taxonomy" id="106549"/>
    <lineage>
        <taxon>Eukaryota</taxon>
        <taxon>Viridiplantae</taxon>
        <taxon>Streptophyta</taxon>
        <taxon>Embryophyta</taxon>
        <taxon>Tracheophyta</taxon>
        <taxon>Spermatophyta</taxon>
        <taxon>Magnoliopsida</taxon>
        <taxon>eudicotyledons</taxon>
        <taxon>Gunneridae</taxon>
        <taxon>Pentapetalae</taxon>
        <taxon>rosids</taxon>
        <taxon>fabids</taxon>
        <taxon>Rosales</taxon>
        <taxon>Rosaceae</taxon>
        <taxon>Amygdaloideae</taxon>
        <taxon>Maleae</taxon>
        <taxon>Malus</taxon>
    </lineage>
</organism>
<accession>A0A540MDD9</accession>
<name>A0A540MDD9_MALBA</name>
<evidence type="ECO:0000313" key="2">
    <source>
        <dbReference type="Proteomes" id="UP000315295"/>
    </source>
</evidence>
<dbReference type="Proteomes" id="UP000315295">
    <property type="component" value="Unassembled WGS sequence"/>
</dbReference>
<reference evidence="1 2" key="1">
    <citation type="journal article" date="2019" name="G3 (Bethesda)">
        <title>Sequencing of a Wild Apple (Malus baccata) Genome Unravels the Differences Between Cultivated and Wild Apple Species Regarding Disease Resistance and Cold Tolerance.</title>
        <authorList>
            <person name="Chen X."/>
        </authorList>
    </citation>
    <scope>NUCLEOTIDE SEQUENCE [LARGE SCALE GENOMIC DNA]</scope>
    <source>
        <strain evidence="2">cv. Shandingzi</strain>
        <tissue evidence="1">Leaves</tissue>
    </source>
</reference>
<comment type="caution">
    <text evidence="1">The sequence shown here is derived from an EMBL/GenBank/DDBJ whole genome shotgun (WGS) entry which is preliminary data.</text>
</comment>
<dbReference type="AlphaFoldDB" id="A0A540MDD9"/>
<evidence type="ECO:0008006" key="3">
    <source>
        <dbReference type="Google" id="ProtNLM"/>
    </source>
</evidence>
<dbReference type="Gene3D" id="3.30.70.100">
    <property type="match status" value="1"/>
</dbReference>
<dbReference type="EMBL" id="VIEB01000286">
    <property type="protein sequence ID" value="TQD96741.1"/>
    <property type="molecule type" value="Genomic_DNA"/>
</dbReference>
<sequence length="89" mass="10571">MADREFMKKIHTCSLKVTFKRPCRAHEQKLMKTMMKIGVYEISLDMKHGRLEVIGRLDTDQLIRKLKETKMLMDVELWEDQNGSKKRSS</sequence>
<proteinExistence type="predicted"/>
<keyword evidence="2" id="KW-1185">Reference proteome</keyword>
<evidence type="ECO:0000313" key="1">
    <source>
        <dbReference type="EMBL" id="TQD96741.1"/>
    </source>
</evidence>
<protein>
    <recommendedName>
        <fullName evidence="3">HMA domain-containing protein</fullName>
    </recommendedName>
</protein>